<name>A0ABP8K7I2_9BACT</name>
<accession>A0ABP8K7I2</accession>
<organism evidence="12 13">
    <name type="scientific">Nibrella viscosa</name>
    <dbReference type="NCBI Taxonomy" id="1084524"/>
    <lineage>
        <taxon>Bacteria</taxon>
        <taxon>Pseudomonadati</taxon>
        <taxon>Bacteroidota</taxon>
        <taxon>Cytophagia</taxon>
        <taxon>Cytophagales</taxon>
        <taxon>Spirosomataceae</taxon>
        <taxon>Nibrella</taxon>
    </lineage>
</organism>
<dbReference type="Proteomes" id="UP001500936">
    <property type="component" value="Unassembled WGS sequence"/>
</dbReference>
<evidence type="ECO:0000256" key="10">
    <source>
        <dbReference type="SAM" id="Phobius"/>
    </source>
</evidence>
<proteinExistence type="inferred from homology"/>
<dbReference type="InterPro" id="IPR012932">
    <property type="entry name" value="VKOR"/>
</dbReference>
<comment type="caution">
    <text evidence="12">The sequence shown here is derived from an EMBL/GenBank/DDBJ whole genome shotgun (WGS) entry which is preliminary data.</text>
</comment>
<evidence type="ECO:0000256" key="8">
    <source>
        <dbReference type="ARBA" id="ARBA00023157"/>
    </source>
</evidence>
<feature type="transmembrane region" description="Helical" evidence="10">
    <location>
        <begin position="106"/>
        <end position="124"/>
    </location>
</feature>
<evidence type="ECO:0000256" key="6">
    <source>
        <dbReference type="ARBA" id="ARBA00023002"/>
    </source>
</evidence>
<evidence type="ECO:0000256" key="3">
    <source>
        <dbReference type="ARBA" id="ARBA00022692"/>
    </source>
</evidence>
<keyword evidence="4" id="KW-0874">Quinone</keyword>
<keyword evidence="5 10" id="KW-1133">Transmembrane helix</keyword>
<comment type="subcellular location">
    <subcellularLocation>
        <location evidence="1">Membrane</location>
        <topology evidence="1">Multi-pass membrane protein</topology>
    </subcellularLocation>
</comment>
<keyword evidence="9" id="KW-0676">Redox-active center</keyword>
<reference evidence="13" key="1">
    <citation type="journal article" date="2019" name="Int. J. Syst. Evol. Microbiol.">
        <title>The Global Catalogue of Microorganisms (GCM) 10K type strain sequencing project: providing services to taxonomists for standard genome sequencing and annotation.</title>
        <authorList>
            <consortium name="The Broad Institute Genomics Platform"/>
            <consortium name="The Broad Institute Genome Sequencing Center for Infectious Disease"/>
            <person name="Wu L."/>
            <person name="Ma J."/>
        </authorList>
    </citation>
    <scope>NUCLEOTIDE SEQUENCE [LARGE SCALE GENOMIC DNA]</scope>
    <source>
        <strain evidence="13">JCM 17925</strain>
    </source>
</reference>
<dbReference type="InterPro" id="IPR038354">
    <property type="entry name" value="VKOR_sf"/>
</dbReference>
<evidence type="ECO:0000313" key="13">
    <source>
        <dbReference type="Proteomes" id="UP001500936"/>
    </source>
</evidence>
<feature type="transmembrane region" description="Helical" evidence="10">
    <location>
        <begin position="133"/>
        <end position="156"/>
    </location>
</feature>
<evidence type="ECO:0000256" key="1">
    <source>
        <dbReference type="ARBA" id="ARBA00004141"/>
    </source>
</evidence>
<keyword evidence="3 10" id="KW-0812">Transmembrane</keyword>
<evidence type="ECO:0000256" key="5">
    <source>
        <dbReference type="ARBA" id="ARBA00022989"/>
    </source>
</evidence>
<feature type="transmembrane region" description="Helical" evidence="10">
    <location>
        <begin position="25"/>
        <end position="44"/>
    </location>
</feature>
<keyword evidence="6" id="KW-0560">Oxidoreductase</keyword>
<comment type="similarity">
    <text evidence="2">Belongs to the VKOR family.</text>
</comment>
<keyword evidence="13" id="KW-1185">Reference proteome</keyword>
<feature type="domain" description="Vitamin K epoxide reductase" evidence="11">
    <location>
        <begin position="25"/>
        <end position="148"/>
    </location>
</feature>
<dbReference type="RefSeq" id="WP_345265753.1">
    <property type="nucleotide sequence ID" value="NZ_BAABHB010000002.1"/>
</dbReference>
<protein>
    <recommendedName>
        <fullName evidence="11">Vitamin K epoxide reductase domain-containing protein</fullName>
    </recommendedName>
</protein>
<keyword evidence="7 10" id="KW-0472">Membrane</keyword>
<evidence type="ECO:0000256" key="4">
    <source>
        <dbReference type="ARBA" id="ARBA00022719"/>
    </source>
</evidence>
<gene>
    <name evidence="12" type="ORF">GCM10023187_16100</name>
</gene>
<sequence>MKNNESAVRVVRAAHSEAADDRRQIAALSAIGLIDFSVISLYQLGVIKSLPDLPGELFDSNTINAANDAQVMGIPDGPVSLSLYAANVLLAAGAIKSRKRGNVFDWLLAGSVLGQAAGGAYYLYNMAAVQKKVCVYCVTGALLNFATLAPLAQLFFRK</sequence>
<evidence type="ECO:0000256" key="2">
    <source>
        <dbReference type="ARBA" id="ARBA00006214"/>
    </source>
</evidence>
<dbReference type="Gene3D" id="1.20.1440.130">
    <property type="entry name" value="VKOR domain"/>
    <property type="match status" value="1"/>
</dbReference>
<keyword evidence="8" id="KW-1015">Disulfide bond</keyword>
<dbReference type="EMBL" id="BAABHB010000002">
    <property type="protein sequence ID" value="GAA4401690.1"/>
    <property type="molecule type" value="Genomic_DNA"/>
</dbReference>
<dbReference type="Pfam" id="PF07884">
    <property type="entry name" value="VKOR"/>
    <property type="match status" value="1"/>
</dbReference>
<evidence type="ECO:0000313" key="12">
    <source>
        <dbReference type="EMBL" id="GAA4401690.1"/>
    </source>
</evidence>
<evidence type="ECO:0000256" key="9">
    <source>
        <dbReference type="ARBA" id="ARBA00023284"/>
    </source>
</evidence>
<evidence type="ECO:0000256" key="7">
    <source>
        <dbReference type="ARBA" id="ARBA00023136"/>
    </source>
</evidence>
<evidence type="ECO:0000259" key="11">
    <source>
        <dbReference type="Pfam" id="PF07884"/>
    </source>
</evidence>